<dbReference type="EMBL" id="NMRN01000029">
    <property type="protein sequence ID" value="PAS92807.1"/>
    <property type="molecule type" value="Genomic_DNA"/>
</dbReference>
<keyword evidence="5" id="KW-0808">Transferase</keyword>
<accession>A0A272ERS1</accession>
<evidence type="ECO:0000256" key="4">
    <source>
        <dbReference type="ARBA" id="ARBA00022553"/>
    </source>
</evidence>
<reference evidence="16 17" key="2">
    <citation type="submission" date="2017-07" db="EMBL/GenBank/DDBJ databases">
        <title>Candidatus Dactylopiibacterium carminicum, a nitrogen-fixing symbiont of the cochineal insect Dactylopius coccus and Dactylopius opuntiae (Hemiptera: Coccoidea: Dactylopiidae).</title>
        <authorList>
            <person name="Vera A."/>
        </authorList>
    </citation>
    <scope>NUCLEOTIDE SEQUENCE [LARGE SCALE GENOMIC DNA]</scope>
    <source>
        <strain evidence="16 17">NFDCM</strain>
    </source>
</reference>
<feature type="transmembrane region" description="Helical" evidence="12">
    <location>
        <begin position="7"/>
        <end position="30"/>
    </location>
</feature>
<dbReference type="Pfam" id="PF00512">
    <property type="entry name" value="HisKA"/>
    <property type="match status" value="1"/>
</dbReference>
<dbReference type="CDD" id="cd00075">
    <property type="entry name" value="HATPase"/>
    <property type="match status" value="1"/>
</dbReference>
<name>A0A272ERS1_9RHOO</name>
<dbReference type="InterPro" id="IPR036890">
    <property type="entry name" value="HATPase_C_sf"/>
</dbReference>
<dbReference type="OrthoDB" id="9804645at2"/>
<dbReference type="PROSITE" id="PS50885">
    <property type="entry name" value="HAMP"/>
    <property type="match status" value="1"/>
</dbReference>
<evidence type="ECO:0000256" key="10">
    <source>
        <dbReference type="ARBA" id="ARBA00023136"/>
    </source>
</evidence>
<reference evidence="15 18" key="1">
    <citation type="submission" date="2016-08" db="EMBL/GenBank/DDBJ databases">
        <title>Candidatus Dactylopiibacterium carminicum genome sequence.</title>
        <authorList>
            <person name="Ramirez-Puebla S.T."/>
            <person name="Ormeno-Orrillo E."/>
            <person name="Vera-Ponce De Leon A."/>
            <person name="Luis L."/>
            <person name="Sanchez-Flores A."/>
            <person name="Monica R."/>
            <person name="Martinez-Romero E."/>
        </authorList>
    </citation>
    <scope>NUCLEOTIDE SEQUENCE [LARGE SCALE GENOMIC DNA]</scope>
    <source>
        <strain evidence="15">END1</strain>
    </source>
</reference>
<keyword evidence="7 16" id="KW-0418">Kinase</keyword>
<dbReference type="PANTHER" id="PTHR45436">
    <property type="entry name" value="SENSOR HISTIDINE KINASE YKOH"/>
    <property type="match status" value="1"/>
</dbReference>
<sequence>MSRLFWKLFLTIFVAQVVTVWSVGALFWLIHSTETPEMEFRHFQPPTPQSFPSAPEGRRGGLAEFDRSFDQSRQAPHHPAPPDGPGLPWIPLSVGLIFSLLFAALLARHLSRPILNLSEAFKAVADGDFDVRLSEKMRNHRDELADLGRQFDQTSARLQQVLTGQRRLLHDVSHEMRSPLARIQLAIDIARQQPEKAEASMQRLERETARIDHLVEELLTLSRMESNASLQSNEPLDLVEILQDLLTDARFEAPSHHCHVNYHGPEHATVRGHAVLLHRAIENVVRNAMRHTAQETCVEIVLTQREDMLCLDVMDRGPGVLEGALEIIFEPFVRFAEHGGNDGHGLGLAISRRVMQLHGGSIRARNREGGGLCVEFRLPGAIDRDSLEIDGSRASAQTRE</sequence>
<dbReference type="CDD" id="cd00082">
    <property type="entry name" value="HisKA"/>
    <property type="match status" value="1"/>
</dbReference>
<feature type="domain" description="Histidine kinase" evidence="13">
    <location>
        <begin position="171"/>
        <end position="382"/>
    </location>
</feature>
<dbReference type="InterPro" id="IPR036097">
    <property type="entry name" value="HisK_dim/P_sf"/>
</dbReference>
<dbReference type="AlphaFoldDB" id="A0A272ERS1"/>
<dbReference type="GO" id="GO:0000155">
    <property type="term" value="F:phosphorelay sensor kinase activity"/>
    <property type="evidence" value="ECO:0007669"/>
    <property type="project" value="InterPro"/>
</dbReference>
<comment type="subcellular location">
    <subcellularLocation>
        <location evidence="2">Membrane</location>
        <topology evidence="2">Multi-pass membrane protein</topology>
    </subcellularLocation>
</comment>
<dbReference type="SUPFAM" id="SSF158472">
    <property type="entry name" value="HAMP domain-like"/>
    <property type="match status" value="1"/>
</dbReference>
<gene>
    <name evidence="15" type="ORF">BGI27_10860</name>
    <name evidence="16" type="ORF">CGU29_10070</name>
</gene>
<dbReference type="InterPro" id="IPR003661">
    <property type="entry name" value="HisK_dim/P_dom"/>
</dbReference>
<evidence type="ECO:0000313" key="15">
    <source>
        <dbReference type="EMBL" id="KAF7598894.1"/>
    </source>
</evidence>
<dbReference type="Proteomes" id="UP000623509">
    <property type="component" value="Unassembled WGS sequence"/>
</dbReference>
<comment type="catalytic activity">
    <reaction evidence="1">
        <text>ATP + protein L-histidine = ADP + protein N-phospho-L-histidine.</text>
        <dbReference type="EC" id="2.7.13.3"/>
    </reaction>
</comment>
<dbReference type="SMART" id="SM00304">
    <property type="entry name" value="HAMP"/>
    <property type="match status" value="1"/>
</dbReference>
<evidence type="ECO:0000256" key="6">
    <source>
        <dbReference type="ARBA" id="ARBA00022692"/>
    </source>
</evidence>
<dbReference type="InterPro" id="IPR005467">
    <property type="entry name" value="His_kinase_dom"/>
</dbReference>
<dbReference type="GO" id="GO:0005886">
    <property type="term" value="C:plasma membrane"/>
    <property type="evidence" value="ECO:0007669"/>
    <property type="project" value="TreeGrafter"/>
</dbReference>
<feature type="domain" description="HAMP" evidence="14">
    <location>
        <begin position="108"/>
        <end position="163"/>
    </location>
</feature>
<evidence type="ECO:0000256" key="2">
    <source>
        <dbReference type="ARBA" id="ARBA00004141"/>
    </source>
</evidence>
<keyword evidence="6 12" id="KW-0812">Transmembrane</keyword>
<dbReference type="SMART" id="SM00388">
    <property type="entry name" value="HisKA"/>
    <property type="match status" value="1"/>
</dbReference>
<dbReference type="InterPro" id="IPR050428">
    <property type="entry name" value="TCS_sensor_his_kinase"/>
</dbReference>
<dbReference type="PRINTS" id="PR00344">
    <property type="entry name" value="BCTRLSENSOR"/>
</dbReference>
<keyword evidence="4" id="KW-0597">Phosphoprotein</keyword>
<proteinExistence type="predicted"/>
<keyword evidence="18" id="KW-1185">Reference proteome</keyword>
<evidence type="ECO:0000256" key="3">
    <source>
        <dbReference type="ARBA" id="ARBA00012438"/>
    </source>
</evidence>
<keyword evidence="11" id="KW-0175">Coiled coil</keyword>
<dbReference type="PROSITE" id="PS50109">
    <property type="entry name" value="HIS_KIN"/>
    <property type="match status" value="1"/>
</dbReference>
<evidence type="ECO:0000259" key="14">
    <source>
        <dbReference type="PROSITE" id="PS50885"/>
    </source>
</evidence>
<dbReference type="SUPFAM" id="SSF47384">
    <property type="entry name" value="Homodimeric domain of signal transducing histidine kinase"/>
    <property type="match status" value="1"/>
</dbReference>
<organism evidence="16 17">
    <name type="scientific">Candidatus Dactylopiibacterium carminicum</name>
    <dbReference type="NCBI Taxonomy" id="857335"/>
    <lineage>
        <taxon>Bacteria</taxon>
        <taxon>Pseudomonadati</taxon>
        <taxon>Pseudomonadota</taxon>
        <taxon>Betaproteobacteria</taxon>
        <taxon>Rhodocyclales</taxon>
        <taxon>Rhodocyclaceae</taxon>
        <taxon>Candidatus Dactylopiibacterium</taxon>
    </lineage>
</organism>
<evidence type="ECO:0000313" key="17">
    <source>
        <dbReference type="Proteomes" id="UP000216107"/>
    </source>
</evidence>
<protein>
    <recommendedName>
        <fullName evidence="3">histidine kinase</fullName>
        <ecNumber evidence="3">2.7.13.3</ecNumber>
    </recommendedName>
</protein>
<keyword evidence="8 12" id="KW-1133">Transmembrane helix</keyword>
<evidence type="ECO:0000256" key="1">
    <source>
        <dbReference type="ARBA" id="ARBA00000085"/>
    </source>
</evidence>
<dbReference type="RefSeq" id="WP_095524906.1">
    <property type="nucleotide sequence ID" value="NZ_MDUX01000034.1"/>
</dbReference>
<dbReference type="Gene3D" id="1.10.287.130">
    <property type="match status" value="1"/>
</dbReference>
<evidence type="ECO:0000256" key="8">
    <source>
        <dbReference type="ARBA" id="ARBA00022989"/>
    </source>
</evidence>
<comment type="caution">
    <text evidence="16">The sequence shown here is derived from an EMBL/GenBank/DDBJ whole genome shotgun (WGS) entry which is preliminary data.</text>
</comment>
<dbReference type="Gene3D" id="6.10.340.10">
    <property type="match status" value="1"/>
</dbReference>
<keyword evidence="10 12" id="KW-0472">Membrane</keyword>
<dbReference type="InterPro" id="IPR003594">
    <property type="entry name" value="HATPase_dom"/>
</dbReference>
<dbReference type="SUPFAM" id="SSF55874">
    <property type="entry name" value="ATPase domain of HSP90 chaperone/DNA topoisomerase II/histidine kinase"/>
    <property type="match status" value="1"/>
</dbReference>
<evidence type="ECO:0000256" key="11">
    <source>
        <dbReference type="SAM" id="Coils"/>
    </source>
</evidence>
<keyword evidence="9" id="KW-0902">Two-component regulatory system</keyword>
<dbReference type="Pfam" id="PF00672">
    <property type="entry name" value="HAMP"/>
    <property type="match status" value="1"/>
</dbReference>
<evidence type="ECO:0000256" key="9">
    <source>
        <dbReference type="ARBA" id="ARBA00023012"/>
    </source>
</evidence>
<dbReference type="Proteomes" id="UP000216107">
    <property type="component" value="Unassembled WGS sequence"/>
</dbReference>
<evidence type="ECO:0000313" key="16">
    <source>
        <dbReference type="EMBL" id="PAS92807.1"/>
    </source>
</evidence>
<feature type="transmembrane region" description="Helical" evidence="12">
    <location>
        <begin position="89"/>
        <end position="107"/>
    </location>
</feature>
<dbReference type="InterPro" id="IPR003660">
    <property type="entry name" value="HAMP_dom"/>
</dbReference>
<dbReference type="InterPro" id="IPR004358">
    <property type="entry name" value="Sig_transdc_His_kin-like_C"/>
</dbReference>
<dbReference type="EC" id="2.7.13.3" evidence="3"/>
<dbReference type="Pfam" id="PF02518">
    <property type="entry name" value="HATPase_c"/>
    <property type="match status" value="1"/>
</dbReference>
<evidence type="ECO:0000259" key="13">
    <source>
        <dbReference type="PROSITE" id="PS50109"/>
    </source>
</evidence>
<dbReference type="SMART" id="SM00387">
    <property type="entry name" value="HATPase_c"/>
    <property type="match status" value="1"/>
</dbReference>
<feature type="coiled-coil region" evidence="11">
    <location>
        <begin position="187"/>
        <end position="217"/>
    </location>
</feature>
<dbReference type="CDD" id="cd06225">
    <property type="entry name" value="HAMP"/>
    <property type="match status" value="1"/>
</dbReference>
<dbReference type="PANTHER" id="PTHR45436:SF15">
    <property type="entry name" value="SENSOR HISTIDINE KINASE CUSS"/>
    <property type="match status" value="1"/>
</dbReference>
<evidence type="ECO:0000256" key="5">
    <source>
        <dbReference type="ARBA" id="ARBA00022679"/>
    </source>
</evidence>
<evidence type="ECO:0000256" key="12">
    <source>
        <dbReference type="SAM" id="Phobius"/>
    </source>
</evidence>
<evidence type="ECO:0000256" key="7">
    <source>
        <dbReference type="ARBA" id="ARBA00022777"/>
    </source>
</evidence>
<evidence type="ECO:0000313" key="18">
    <source>
        <dbReference type="Proteomes" id="UP000623509"/>
    </source>
</evidence>
<dbReference type="EMBL" id="MDUX01000034">
    <property type="protein sequence ID" value="KAF7598894.1"/>
    <property type="molecule type" value="Genomic_DNA"/>
</dbReference>
<dbReference type="Gene3D" id="3.30.565.10">
    <property type="entry name" value="Histidine kinase-like ATPase, C-terminal domain"/>
    <property type="match status" value="1"/>
</dbReference>